<evidence type="ECO:0000259" key="1">
    <source>
        <dbReference type="Pfam" id="PF11575"/>
    </source>
</evidence>
<feature type="domain" description="Ferric siderophore reductase C-terminal" evidence="1">
    <location>
        <begin position="237"/>
        <end position="257"/>
    </location>
</feature>
<dbReference type="InterPro" id="IPR024726">
    <property type="entry name" value="FhuF_C"/>
</dbReference>
<protein>
    <submittedName>
        <fullName evidence="2">FhuF-like iron-sulfur protein</fullName>
    </submittedName>
</protein>
<evidence type="ECO:0000313" key="3">
    <source>
        <dbReference type="Proteomes" id="UP000315133"/>
    </source>
</evidence>
<dbReference type="RefSeq" id="WP_141817919.1">
    <property type="nucleotide sequence ID" value="NZ_BAAAIL010000003.1"/>
</dbReference>
<dbReference type="OrthoDB" id="3290158at2"/>
<dbReference type="AlphaFoldDB" id="A0A543KMG3"/>
<organism evidence="2 3">
    <name type="scientific">Ornithinimicrobium humiphilum</name>
    <dbReference type="NCBI Taxonomy" id="125288"/>
    <lineage>
        <taxon>Bacteria</taxon>
        <taxon>Bacillati</taxon>
        <taxon>Actinomycetota</taxon>
        <taxon>Actinomycetes</taxon>
        <taxon>Micrococcales</taxon>
        <taxon>Ornithinimicrobiaceae</taxon>
        <taxon>Ornithinimicrobium</taxon>
    </lineage>
</organism>
<name>A0A543KMG3_9MICO</name>
<reference evidence="2 3" key="1">
    <citation type="submission" date="2019-06" db="EMBL/GenBank/DDBJ databases">
        <title>Sequencing the genomes of 1000 actinobacteria strains.</title>
        <authorList>
            <person name="Klenk H.-P."/>
        </authorList>
    </citation>
    <scope>NUCLEOTIDE SEQUENCE [LARGE SCALE GENOMIC DNA]</scope>
    <source>
        <strain evidence="2 3">DSM 12362</strain>
    </source>
</reference>
<dbReference type="GO" id="GO:0051537">
    <property type="term" value="F:2 iron, 2 sulfur cluster binding"/>
    <property type="evidence" value="ECO:0007669"/>
    <property type="project" value="InterPro"/>
</dbReference>
<dbReference type="EMBL" id="VFPU01000001">
    <property type="protein sequence ID" value="TQM96275.1"/>
    <property type="molecule type" value="Genomic_DNA"/>
</dbReference>
<sequence>MTDAPAGARAREALAGLTGLGGFFSLAAPPPPGSDALPWADVLAAPALEARFHAVRRALAEGDGLPVDELDPKVAVSAVQVGLASRLWSVALGSAVLHGWVPDLGSASLLASPVHRGTVPLGVADPLRGYAVDDLPEAASVIRDVVVDDSLAALVSACASVGRTPARVLTSNATSALVGGARVLAAARPEHADRAWELARLLLADPVVARGGGAVDPASLPEGVGGAMQRPDEAFLRSGCCVFYRLPGHGLCPDCVLAPGRPEQVTPGH</sequence>
<keyword evidence="3" id="KW-1185">Reference proteome</keyword>
<gene>
    <name evidence="2" type="ORF">FB476_1139</name>
</gene>
<dbReference type="Proteomes" id="UP000315133">
    <property type="component" value="Unassembled WGS sequence"/>
</dbReference>
<accession>A0A543KMG3</accession>
<comment type="caution">
    <text evidence="2">The sequence shown here is derived from an EMBL/GenBank/DDBJ whole genome shotgun (WGS) entry which is preliminary data.</text>
</comment>
<dbReference type="Pfam" id="PF11575">
    <property type="entry name" value="FhuF_C"/>
    <property type="match status" value="1"/>
</dbReference>
<proteinExistence type="predicted"/>
<evidence type="ECO:0000313" key="2">
    <source>
        <dbReference type="EMBL" id="TQM96275.1"/>
    </source>
</evidence>